<organism evidence="1 2">
    <name type="scientific">Aspergillus tanneri</name>
    <dbReference type="NCBI Taxonomy" id="1220188"/>
    <lineage>
        <taxon>Eukaryota</taxon>
        <taxon>Fungi</taxon>
        <taxon>Dikarya</taxon>
        <taxon>Ascomycota</taxon>
        <taxon>Pezizomycotina</taxon>
        <taxon>Eurotiomycetes</taxon>
        <taxon>Eurotiomycetidae</taxon>
        <taxon>Eurotiales</taxon>
        <taxon>Aspergillaceae</taxon>
        <taxon>Aspergillus</taxon>
        <taxon>Aspergillus subgen. Circumdati</taxon>
    </lineage>
</organism>
<dbReference type="Proteomes" id="UP000324241">
    <property type="component" value="Unassembled WGS sequence"/>
</dbReference>
<dbReference type="RefSeq" id="XP_033428697.1">
    <property type="nucleotide sequence ID" value="XM_033569891.1"/>
</dbReference>
<name>A0A5M9MTQ9_9EURO</name>
<dbReference type="EMBL" id="QUQM01000003">
    <property type="protein sequence ID" value="KAA8649336.1"/>
    <property type="molecule type" value="Genomic_DNA"/>
</dbReference>
<evidence type="ECO:0000313" key="1">
    <source>
        <dbReference type="EMBL" id="KAA8649336.1"/>
    </source>
</evidence>
<evidence type="ECO:0000313" key="2">
    <source>
        <dbReference type="Proteomes" id="UP000324241"/>
    </source>
</evidence>
<comment type="caution">
    <text evidence="1">The sequence shown here is derived from an EMBL/GenBank/DDBJ whole genome shotgun (WGS) entry which is preliminary data.</text>
</comment>
<reference evidence="1 2" key="1">
    <citation type="submission" date="2019-08" db="EMBL/GenBank/DDBJ databases">
        <title>The genome sequence of a newly discovered highly antifungal drug resistant Aspergillus species, Aspergillus tanneri NIH 1004.</title>
        <authorList>
            <person name="Mounaud S."/>
            <person name="Singh I."/>
            <person name="Joardar V."/>
            <person name="Pakala S."/>
            <person name="Pakala S."/>
            <person name="Venepally P."/>
            <person name="Chung J.K."/>
            <person name="Losada L."/>
            <person name="Nierman W.C."/>
        </authorList>
    </citation>
    <scope>NUCLEOTIDE SEQUENCE [LARGE SCALE GENOMIC DNA]</scope>
    <source>
        <strain evidence="1 2">NIH1004</strain>
    </source>
</reference>
<dbReference type="GeneID" id="54327939"/>
<gene>
    <name evidence="1" type="ORF">ATNIH1004_005237</name>
</gene>
<protein>
    <submittedName>
        <fullName evidence="1">Uncharacterized protein</fullName>
    </submittedName>
</protein>
<sequence length="106" mass="12215">MFDGPSGGDRAEVKFNLKEGFGKDRVSISDLRNISLAVLLSSEDSIGIRCRRIGGPCLKEDSKFKFSDLNKWLSPPKHRWVKDSGEIVWKGELELEKWLYQDQEHY</sequence>
<dbReference type="VEuPathDB" id="FungiDB:EYZ11_009280"/>
<proteinExistence type="predicted"/>
<dbReference type="AlphaFoldDB" id="A0A5M9MTQ9"/>
<accession>A0A5M9MTQ9</accession>